<dbReference type="EMBL" id="BGPR01001303">
    <property type="protein sequence ID" value="GBM50554.1"/>
    <property type="molecule type" value="Genomic_DNA"/>
</dbReference>
<comment type="caution">
    <text evidence="1">The sequence shown here is derived from an EMBL/GenBank/DDBJ whole genome shotgun (WGS) entry which is preliminary data.</text>
</comment>
<accession>A0A4Y2GEW5</accession>
<dbReference type="Proteomes" id="UP000499080">
    <property type="component" value="Unassembled WGS sequence"/>
</dbReference>
<sequence>MRLLTDSEDDSEESNERQNIEIAIDGTVWKKIETSSTSSSRQLWRLFAFKCKGVKRYLLVEIVSSTLFHSFSSNHNENRRRDVLFLISPNKRNLSLTSDLLTVIYFFIIFTSHSEATRRLFWDGPPTFEPWADDEGHPPSPNFCATPAGGHLTPADLMGTRPVYIFDGIRFQTWKSLIPKRRPYHQASVSRTDFED</sequence>
<evidence type="ECO:0000313" key="2">
    <source>
        <dbReference type="Proteomes" id="UP000499080"/>
    </source>
</evidence>
<keyword evidence="2" id="KW-1185">Reference proteome</keyword>
<protein>
    <submittedName>
        <fullName evidence="1">Uncharacterized protein</fullName>
    </submittedName>
</protein>
<reference evidence="1 2" key="1">
    <citation type="journal article" date="2019" name="Sci. Rep.">
        <title>Orb-weaving spider Araneus ventricosus genome elucidates the spidroin gene catalogue.</title>
        <authorList>
            <person name="Kono N."/>
            <person name="Nakamura H."/>
            <person name="Ohtoshi R."/>
            <person name="Moran D.A.P."/>
            <person name="Shinohara A."/>
            <person name="Yoshida Y."/>
            <person name="Fujiwara M."/>
            <person name="Mori M."/>
            <person name="Tomita M."/>
            <person name="Arakawa K."/>
        </authorList>
    </citation>
    <scope>NUCLEOTIDE SEQUENCE [LARGE SCALE GENOMIC DNA]</scope>
</reference>
<gene>
    <name evidence="1" type="ORF">AVEN_1940_1</name>
</gene>
<evidence type="ECO:0000313" key="1">
    <source>
        <dbReference type="EMBL" id="GBM50554.1"/>
    </source>
</evidence>
<name>A0A4Y2GEW5_ARAVE</name>
<organism evidence="1 2">
    <name type="scientific">Araneus ventricosus</name>
    <name type="common">Orbweaver spider</name>
    <name type="synonym">Epeira ventricosa</name>
    <dbReference type="NCBI Taxonomy" id="182803"/>
    <lineage>
        <taxon>Eukaryota</taxon>
        <taxon>Metazoa</taxon>
        <taxon>Ecdysozoa</taxon>
        <taxon>Arthropoda</taxon>
        <taxon>Chelicerata</taxon>
        <taxon>Arachnida</taxon>
        <taxon>Araneae</taxon>
        <taxon>Araneomorphae</taxon>
        <taxon>Entelegynae</taxon>
        <taxon>Araneoidea</taxon>
        <taxon>Araneidae</taxon>
        <taxon>Araneus</taxon>
    </lineage>
</organism>
<dbReference type="AlphaFoldDB" id="A0A4Y2GEW5"/>
<proteinExistence type="predicted"/>